<keyword evidence="6" id="KW-0812">Transmembrane</keyword>
<sequence length="172" mass="19677">MQKKYITSITLIVFFLTLSFYLLGYRFNHSTSYPFGIYRLTTQKTHYTKGELILFCPPNKPILRAALERHYLNIGRCDGGFEPVIKKIFGVAGDKISFTQTININNTPVPHTRRLQKDSQGRPLPQLSNFVISPHHIFVLSDHKPVISFDSRYFGEVNINNVIGGIKPILTH</sequence>
<comment type="similarity">
    <text evidence="2">Belongs to the peptidase S26C family.</text>
</comment>
<name>V5F2B4_PHOLE</name>
<comment type="subcellular location">
    <subcellularLocation>
        <location evidence="1">Periplasm</location>
    </subcellularLocation>
</comment>
<keyword evidence="6" id="KW-1133">Transmembrane helix</keyword>
<gene>
    <name evidence="8" type="ORF">PLEI_3023</name>
</gene>
<keyword evidence="4" id="KW-0574">Periplasm</keyword>
<keyword evidence="3" id="KW-0732">Signal</keyword>
<evidence type="ECO:0000313" key="9">
    <source>
        <dbReference type="Proteomes" id="UP000030675"/>
    </source>
</evidence>
<proteinExistence type="inferred from homology"/>
<dbReference type="Gene3D" id="2.10.109.10">
    <property type="entry name" value="Umud Fragment, subunit A"/>
    <property type="match status" value="1"/>
</dbReference>
<dbReference type="InterPro" id="IPR019533">
    <property type="entry name" value="Peptidase_S26"/>
</dbReference>
<evidence type="ECO:0000313" key="8">
    <source>
        <dbReference type="EMBL" id="GAD31365.1"/>
    </source>
</evidence>
<reference evidence="9" key="1">
    <citation type="submission" date="2012-12" db="EMBL/GenBank/DDBJ databases">
        <title>Genome Sequence of Photobacterium leiognathi lrivu.4.1.</title>
        <authorList>
            <person name="Urbanczyk H."/>
            <person name="Ogura Y."/>
            <person name="Hayashi T."/>
            <person name="Dunlap P.V."/>
        </authorList>
    </citation>
    <scope>NUCLEOTIDE SEQUENCE [LARGE SCALE GENOMIC DNA]</scope>
    <source>
        <strain evidence="9">lrivu.4.1</strain>
    </source>
</reference>
<evidence type="ECO:0000256" key="6">
    <source>
        <dbReference type="SAM" id="Phobius"/>
    </source>
</evidence>
<protein>
    <submittedName>
        <fullName evidence="8">Conjugative transfer signal peptidase TraF</fullName>
    </submittedName>
</protein>
<organism evidence="8 9">
    <name type="scientific">Photobacterium leiognathi lrivu.4.1</name>
    <dbReference type="NCBI Taxonomy" id="1248232"/>
    <lineage>
        <taxon>Bacteria</taxon>
        <taxon>Pseudomonadati</taxon>
        <taxon>Pseudomonadota</taxon>
        <taxon>Gammaproteobacteria</taxon>
        <taxon>Vibrionales</taxon>
        <taxon>Vibrionaceae</taxon>
        <taxon>Photobacterium</taxon>
    </lineage>
</organism>
<feature type="domain" description="Peptidase S26" evidence="7">
    <location>
        <begin position="9"/>
        <end position="167"/>
    </location>
</feature>
<dbReference type="Pfam" id="PF10502">
    <property type="entry name" value="Peptidase_S26"/>
    <property type="match status" value="1"/>
</dbReference>
<evidence type="ECO:0000256" key="2">
    <source>
        <dbReference type="ARBA" id="ARBA00005849"/>
    </source>
</evidence>
<dbReference type="EMBL" id="DF196820">
    <property type="protein sequence ID" value="GAD31365.1"/>
    <property type="molecule type" value="Genomic_DNA"/>
</dbReference>
<dbReference type="RefSeq" id="WP_023934196.1">
    <property type="nucleotide sequence ID" value="NZ_DF196820.1"/>
</dbReference>
<dbReference type="AlphaFoldDB" id="V5F2B4"/>
<dbReference type="GO" id="GO:0042597">
    <property type="term" value="C:periplasmic space"/>
    <property type="evidence" value="ECO:0007669"/>
    <property type="project" value="UniProtKB-SubCell"/>
</dbReference>
<evidence type="ECO:0000256" key="5">
    <source>
        <dbReference type="ARBA" id="ARBA00022971"/>
    </source>
</evidence>
<dbReference type="GO" id="GO:0004252">
    <property type="term" value="F:serine-type endopeptidase activity"/>
    <property type="evidence" value="ECO:0007669"/>
    <property type="project" value="InterPro"/>
</dbReference>
<accession>V5F2B4</accession>
<evidence type="ECO:0000256" key="4">
    <source>
        <dbReference type="ARBA" id="ARBA00022764"/>
    </source>
</evidence>
<dbReference type="GO" id="GO:0006465">
    <property type="term" value="P:signal peptide processing"/>
    <property type="evidence" value="ECO:0007669"/>
    <property type="project" value="InterPro"/>
</dbReference>
<evidence type="ECO:0000259" key="7">
    <source>
        <dbReference type="Pfam" id="PF10502"/>
    </source>
</evidence>
<keyword evidence="5" id="KW-0184">Conjugation</keyword>
<dbReference type="InterPro" id="IPR036286">
    <property type="entry name" value="LexA/Signal_pep-like_sf"/>
</dbReference>
<feature type="transmembrane region" description="Helical" evidence="6">
    <location>
        <begin position="6"/>
        <end position="25"/>
    </location>
</feature>
<dbReference type="Proteomes" id="UP000030675">
    <property type="component" value="Unassembled WGS sequence"/>
</dbReference>
<dbReference type="HOGENOM" id="CLU_104604_3_0_6"/>
<evidence type="ECO:0000256" key="1">
    <source>
        <dbReference type="ARBA" id="ARBA00004418"/>
    </source>
</evidence>
<dbReference type="NCBIfam" id="TIGR02771">
    <property type="entry name" value="TraF_Ti"/>
    <property type="match status" value="1"/>
</dbReference>
<dbReference type="eggNOG" id="COG4959">
    <property type="taxonomic scope" value="Bacteria"/>
</dbReference>
<dbReference type="InterPro" id="IPR014139">
    <property type="entry name" value="Peptidase_S26C_TraF"/>
</dbReference>
<evidence type="ECO:0000256" key="3">
    <source>
        <dbReference type="ARBA" id="ARBA00022729"/>
    </source>
</evidence>
<keyword evidence="6" id="KW-0472">Membrane</keyword>
<dbReference type="SUPFAM" id="SSF51306">
    <property type="entry name" value="LexA/Signal peptidase"/>
    <property type="match status" value="1"/>
</dbReference>